<proteinExistence type="inferred from homology"/>
<sequence>MFNELIADVVNAALSAYIEGLTKDTFKLSLLTSNLEMNNVELYKYGLLQNNIPITIEKGIIKSIRAHIPWATFMTTPMVLKVSDVMISCKCWCSNDQQYPSVKLLREIKQHQINAHEVFKSKIKSLLKIISQSLFVNTITSIVAKAKLQIDRINVRIEFGNRNCTVFGFQLDRLIVDDVKKPHNILVERAFSISNISAYIDRNQTPIDCSNTAIFSQMMNNAINSTHDWIMLPGNMTGTCSMKDINSEIEIDTKTRKITLDLTDWQVEFLFQTMIEIPKFFKYLKGSLVLRNKNINTDLVAFWKFVDQTSRKMNEKEDVRIGNFKNLFKFMKKYTSKWKSNPNPPEKPKIIQYCDIIFPYYNIILWRSMAENSKTGKLSFKTMKKVIDQIDFDGQYIFVNLLARIHFMFRTPLLFCRIRSQTDQEGLVFNISKPTLHLKQINNGISIDITSTAFSALRNGYIVLESQDTDNEDFKIHLELFNENSKFFTRLSIDVLATNYTVDVPKLLSVQIPFDLFGMIETIIKIMKHPAFIIPPIEFSLNTPPTQIFLKMNNQVDFLIVIESLAISTSLFSAKDFLVNLTLSNVSISFGKRIQHKLLDDFNMECKITKQGTEINVKPFTAEFSWSNIDLLYSILPLPLPNIELNQILHLISILPKYSISINAPSGTINLGMPYWSSPLKLSFESAKIQTMIPELNVRMDVEQFGIERIISAQKVSLGLKDFAITMNVSFCHLYFFRFFEFLPKNLNMYLPSGLTIPPIKMSLSVEKFMVDASLKEQEKFILEFSNFDADNFRMLSKLAVSTSVFIRLDSYHFTETFPVTGSLEINGGLFKVNLDFEKVPFLMTDFLLNHFLSVPFDVDTIFPDGLTLDVSAKIGNLSVYNYLNLKTIKIDFIVNKNELRGSLSMEKMDMIFSKVECQNSSLCLIDFDLKNRKSKIVVNDTVLTINLLQIYEEFIPILLNANIKMPPPMAIDLTMKPSSLVLVLPNSDCIHCGLSDTMTAKINTKAFSIDAGIKNVFARFNNCDIFNLQFINIKGDIEKFNIVLGKLNASSSIWHILSLLNSVKEFHIYPFKLSQIYLPNIEVIFDRINLSLCSQTKSMKFGPKTLEIECVNTSLDVIDNFVCFKTDFKGFSSSSHFNRQNLIEKSNMTFNFDLKKCAEMNISIDHPLNLNINKKILSSILKTINFKDKKPSLLFTNETNRNFVLQYFNHRIELKPNSSLHDFTTEYFEVFYLSDFKNTEEIVLSDFIEEKVVVLNQLNVIAVFNNEKVIIQPKLKVQNQTPLNLIINNRLISKYDECELDVNNSTELNLFAGEQYYKISLVGEVKFTIGDLYLISTPVERNSQTTVVIHPLFLVYNNLPFAIFISSKMSASYNNYVDSSNYVGLVKVSEEQKFLRFYISSKDRIKSSKCKIDTEIKEGKIEVTLSNEIKANVSYYIDESNKIYLSGNVVHNLTNIPFVISSFPVKFSNSQNMAKINRILSSPRFEIDQKEQRLSIDEPKSMVKSISHESIISSPRSDKAENSILADEEKPKQIVTKFINDEFDDKTDDEDLKLLIKKDKIKVKESPKRKSISRSISSISLRKQQVDNIAPSSGVFDGLVFVPKDEITLINSLDKIFISNQEINTSHKTHHLHLENLPSQEFPINVFKYENEIFIVPSTVIINDLSRDIFVDTITTHNHKLMSKQGFVLYSINTSLLVKISFNNSKYSKPINVLELKKDQDLYIGNEFVTLHVENKNYVKHIVIKAAKTARKHRIANKTNLSIKVKQSQSEKEFVEIKPNETIYFVVEKFYQSSSFLDVIACDKFFSLDLSRCSFQKKLDGALYYLVNFILFSDQVSIEFSEIPEIISDNILFDINFIIREMVLNFTDSEMRPLCLLLLSNQNTDIQFDKSGFGINFSLSSVNLINKMQKPVFENVMFSDGGNKDFVIKFNSHFSGLIKIDYLTIEIGQTTVCLDLNFISQFLKLIPENPPNFTQKPDLYLLPFERQFRECEIYYLLSLFIPENLWKCFCLKNIKVCPTKLALSFQPHVENSLPRLFQVLPKVENAVMVFKRPIFEVNEVKSLFSVLNGFSKRSLFRAGFSLMRNTELMGLPSSNIKKYFYNKKKGFTVRFLSTGISIIQTVFAYLSNTLHILCNTENIIESNRAVWGVLSFISALCISFRSFSNLRSLRPSSIFICFTLFLANIILAFVDLFYGLTDWTLHNLAGEVQNEDEIVEIPDDVCIANGEISVSGEKIPIEEIEDLKTEDKYVSFYLPSGKEVLIDCENDDDAEKLYQLIVNEKEKFSD</sequence>
<name>A2G3C9_TRIV3</name>
<dbReference type="KEGG" id="tva:4745994"/>
<evidence type="ECO:0000256" key="3">
    <source>
        <dbReference type="ARBA" id="ARBA00009714"/>
    </source>
</evidence>
<accession>A2G3C9</accession>
<reference evidence="13" key="1">
    <citation type="submission" date="2006-10" db="EMBL/GenBank/DDBJ databases">
        <authorList>
            <person name="Amadeo P."/>
            <person name="Zhao Q."/>
            <person name="Wortman J."/>
            <person name="Fraser-Liggett C."/>
            <person name="Carlton J."/>
        </authorList>
    </citation>
    <scope>NUCLEOTIDE SEQUENCE</scope>
    <source>
        <strain evidence="13">G3</strain>
    </source>
</reference>
<dbReference type="GO" id="GO:0000425">
    <property type="term" value="P:pexophagy"/>
    <property type="evidence" value="ECO:0000318"/>
    <property type="project" value="GO_Central"/>
</dbReference>
<evidence type="ECO:0000256" key="9">
    <source>
        <dbReference type="ARBA" id="ARBA00023136"/>
    </source>
</evidence>
<dbReference type="VEuPathDB" id="TrichDB:TVAG_177190"/>
<dbReference type="GO" id="GO:0043495">
    <property type="term" value="F:protein-membrane adaptor activity"/>
    <property type="evidence" value="ECO:0000318"/>
    <property type="project" value="GO_Central"/>
</dbReference>
<dbReference type="GO" id="GO:0034727">
    <property type="term" value="P:piecemeal microautophagy of the nucleus"/>
    <property type="evidence" value="ECO:0000318"/>
    <property type="project" value="GO_Central"/>
</dbReference>
<feature type="transmembrane region" description="Helical" evidence="12">
    <location>
        <begin position="2108"/>
        <end position="2127"/>
    </location>
</feature>
<dbReference type="GO" id="GO:0000407">
    <property type="term" value="C:phagophore assembly site"/>
    <property type="evidence" value="ECO:0000318"/>
    <property type="project" value="GO_Central"/>
</dbReference>
<dbReference type="GO" id="GO:0005789">
    <property type="term" value="C:endoplasmic reticulum membrane"/>
    <property type="evidence" value="ECO:0007669"/>
    <property type="project" value="UniProtKB-SubCell"/>
</dbReference>
<dbReference type="GO" id="GO:0061709">
    <property type="term" value="P:reticulophagy"/>
    <property type="evidence" value="ECO:0000318"/>
    <property type="project" value="GO_Central"/>
</dbReference>
<dbReference type="VEuPathDB" id="TrichDB:TVAGG3_0053470"/>
<evidence type="ECO:0000256" key="1">
    <source>
        <dbReference type="ARBA" id="ARBA00004406"/>
    </source>
</evidence>
<feature type="transmembrane region" description="Helical" evidence="12">
    <location>
        <begin position="2147"/>
        <end position="2164"/>
    </location>
</feature>
<evidence type="ECO:0000256" key="11">
    <source>
        <dbReference type="ARBA" id="ARBA00024615"/>
    </source>
</evidence>
<evidence type="ECO:0000256" key="8">
    <source>
        <dbReference type="ARBA" id="ARBA00023055"/>
    </source>
</evidence>
<comment type="catalytic activity">
    <reaction evidence="10">
        <text>a 1,2-diacyl-sn-glycero-3-phospho-L-serine(in) = a 1,2-diacyl-sn-glycero-3-phospho-L-serine(out)</text>
        <dbReference type="Rhea" id="RHEA:38663"/>
        <dbReference type="ChEBI" id="CHEBI:57262"/>
    </reaction>
</comment>
<evidence type="ECO:0000256" key="5">
    <source>
        <dbReference type="ARBA" id="ARBA00022448"/>
    </source>
</evidence>
<protein>
    <recommendedName>
        <fullName evidence="4">Autophagy-related protein 2</fullName>
    </recommendedName>
</protein>
<keyword evidence="7" id="KW-0072">Autophagy</keyword>
<evidence type="ECO:0000313" key="13">
    <source>
        <dbReference type="EMBL" id="EAX88334.1"/>
    </source>
</evidence>
<keyword evidence="8" id="KW-0445">Lipid transport</keyword>
<evidence type="ECO:0000256" key="10">
    <source>
        <dbReference type="ARBA" id="ARBA00024479"/>
    </source>
</evidence>
<keyword evidence="14" id="KW-1185">Reference proteome</keyword>
<comment type="catalytic activity">
    <reaction evidence="11">
        <text>a 1,2-diacyl-sn-glycero-3-phosphoethanolamine(in) = a 1,2-diacyl-sn-glycero-3-phosphoethanolamine(out)</text>
        <dbReference type="Rhea" id="RHEA:38895"/>
        <dbReference type="ChEBI" id="CHEBI:64612"/>
    </reaction>
</comment>
<evidence type="ECO:0000256" key="7">
    <source>
        <dbReference type="ARBA" id="ARBA00023006"/>
    </source>
</evidence>
<dbReference type="InParanoid" id="A2G3C9"/>
<dbReference type="GO" id="GO:0061908">
    <property type="term" value="C:phagophore"/>
    <property type="evidence" value="ECO:0000318"/>
    <property type="project" value="GO_Central"/>
</dbReference>
<evidence type="ECO:0000313" key="14">
    <source>
        <dbReference type="Proteomes" id="UP000001542"/>
    </source>
</evidence>
<dbReference type="GO" id="GO:0000045">
    <property type="term" value="P:autophagosome assembly"/>
    <property type="evidence" value="ECO:0000318"/>
    <property type="project" value="GO_Central"/>
</dbReference>
<dbReference type="PANTHER" id="PTHR13190:SF1">
    <property type="entry name" value="AUTOPHAGY-RELATED 2, ISOFORM A"/>
    <property type="match status" value="1"/>
</dbReference>
<dbReference type="GO" id="GO:0000422">
    <property type="term" value="P:autophagy of mitochondrion"/>
    <property type="evidence" value="ECO:0000318"/>
    <property type="project" value="GO_Central"/>
</dbReference>
<keyword evidence="9 12" id="KW-0472">Membrane</keyword>
<dbReference type="GO" id="GO:0032266">
    <property type="term" value="F:phosphatidylinositol-3-phosphate binding"/>
    <property type="evidence" value="ECO:0000318"/>
    <property type="project" value="GO_Central"/>
</dbReference>
<dbReference type="STRING" id="5722.A2G3C9"/>
<keyword evidence="6" id="KW-0256">Endoplasmic reticulum</keyword>
<evidence type="ECO:0000256" key="2">
    <source>
        <dbReference type="ARBA" id="ARBA00004623"/>
    </source>
</evidence>
<dbReference type="InterPro" id="IPR026849">
    <property type="entry name" value="ATG2"/>
</dbReference>
<dbReference type="GO" id="GO:0034045">
    <property type="term" value="C:phagophore assembly site membrane"/>
    <property type="evidence" value="ECO:0007669"/>
    <property type="project" value="UniProtKB-SubCell"/>
</dbReference>
<dbReference type="Proteomes" id="UP000001542">
    <property type="component" value="Unassembled WGS sequence"/>
</dbReference>
<keyword evidence="5" id="KW-0813">Transport</keyword>
<dbReference type="RefSeq" id="XP_001301264.1">
    <property type="nucleotide sequence ID" value="XM_001301263.1"/>
</dbReference>
<keyword evidence="12" id="KW-1133">Transmembrane helix</keyword>
<reference evidence="13" key="2">
    <citation type="journal article" date="2007" name="Science">
        <title>Draft genome sequence of the sexually transmitted pathogen Trichomonas vaginalis.</title>
        <authorList>
            <person name="Carlton J.M."/>
            <person name="Hirt R.P."/>
            <person name="Silva J.C."/>
            <person name="Delcher A.L."/>
            <person name="Schatz M."/>
            <person name="Zhao Q."/>
            <person name="Wortman J.R."/>
            <person name="Bidwell S.L."/>
            <person name="Alsmark U.C.M."/>
            <person name="Besteiro S."/>
            <person name="Sicheritz-Ponten T."/>
            <person name="Noel C.J."/>
            <person name="Dacks J.B."/>
            <person name="Foster P.G."/>
            <person name="Simillion C."/>
            <person name="Van de Peer Y."/>
            <person name="Miranda-Saavedra D."/>
            <person name="Barton G.J."/>
            <person name="Westrop G.D."/>
            <person name="Mueller S."/>
            <person name="Dessi D."/>
            <person name="Fiori P.L."/>
            <person name="Ren Q."/>
            <person name="Paulsen I."/>
            <person name="Zhang H."/>
            <person name="Bastida-Corcuera F.D."/>
            <person name="Simoes-Barbosa A."/>
            <person name="Brown M.T."/>
            <person name="Hayes R.D."/>
            <person name="Mukherjee M."/>
            <person name="Okumura C.Y."/>
            <person name="Schneider R."/>
            <person name="Smith A.J."/>
            <person name="Vanacova S."/>
            <person name="Villalvazo M."/>
            <person name="Haas B.J."/>
            <person name="Pertea M."/>
            <person name="Feldblyum T.V."/>
            <person name="Utterback T.R."/>
            <person name="Shu C.L."/>
            <person name="Osoegawa K."/>
            <person name="de Jong P.J."/>
            <person name="Hrdy I."/>
            <person name="Horvathova L."/>
            <person name="Zubacova Z."/>
            <person name="Dolezal P."/>
            <person name="Malik S.B."/>
            <person name="Logsdon J.M. Jr."/>
            <person name="Henze K."/>
            <person name="Gupta A."/>
            <person name="Wang C.C."/>
            <person name="Dunne R.L."/>
            <person name="Upcroft J.A."/>
            <person name="Upcroft P."/>
            <person name="White O."/>
            <person name="Salzberg S.L."/>
            <person name="Tang P."/>
            <person name="Chiu C.-H."/>
            <person name="Lee Y.-S."/>
            <person name="Embley T.M."/>
            <person name="Coombs G.H."/>
            <person name="Mottram J.C."/>
            <person name="Tachezy J."/>
            <person name="Fraser-Liggett C.M."/>
            <person name="Johnson P.J."/>
        </authorList>
    </citation>
    <scope>NUCLEOTIDE SEQUENCE [LARGE SCALE GENOMIC DNA]</scope>
    <source>
        <strain evidence="13">G3</strain>
    </source>
</reference>
<organism evidence="13 14">
    <name type="scientific">Trichomonas vaginalis (strain ATCC PRA-98 / G3)</name>
    <dbReference type="NCBI Taxonomy" id="412133"/>
    <lineage>
        <taxon>Eukaryota</taxon>
        <taxon>Metamonada</taxon>
        <taxon>Parabasalia</taxon>
        <taxon>Trichomonadida</taxon>
        <taxon>Trichomonadidae</taxon>
        <taxon>Trichomonas</taxon>
    </lineage>
</organism>
<keyword evidence="12" id="KW-0812">Transmembrane</keyword>
<dbReference type="OrthoDB" id="428159at2759"/>
<dbReference type="PANTHER" id="PTHR13190">
    <property type="entry name" value="AUTOPHAGY-RELATED 2, ISOFORM A"/>
    <property type="match status" value="1"/>
</dbReference>
<dbReference type="GO" id="GO:0061723">
    <property type="term" value="P:glycophagy"/>
    <property type="evidence" value="ECO:0000318"/>
    <property type="project" value="GO_Central"/>
</dbReference>
<dbReference type="GO" id="GO:0006869">
    <property type="term" value="P:lipid transport"/>
    <property type="evidence" value="ECO:0007669"/>
    <property type="project" value="UniProtKB-KW"/>
</dbReference>
<evidence type="ECO:0000256" key="6">
    <source>
        <dbReference type="ARBA" id="ARBA00022824"/>
    </source>
</evidence>
<evidence type="ECO:0000256" key="4">
    <source>
        <dbReference type="ARBA" id="ARBA00018070"/>
    </source>
</evidence>
<comment type="subcellular location">
    <subcellularLocation>
        <location evidence="1">Endoplasmic reticulum membrane</location>
        <topology evidence="1">Peripheral membrane protein</topology>
    </subcellularLocation>
    <subcellularLocation>
        <location evidence="2">Preautophagosomal structure membrane</location>
        <topology evidence="2">Peripheral membrane protein</topology>
    </subcellularLocation>
</comment>
<dbReference type="EMBL" id="DS114321">
    <property type="protein sequence ID" value="EAX88334.1"/>
    <property type="molecule type" value="Genomic_DNA"/>
</dbReference>
<gene>
    <name evidence="13" type="ORF">TVAG_177190</name>
</gene>
<comment type="similarity">
    <text evidence="3">Belongs to the ATG2 family.</text>
</comment>
<evidence type="ECO:0000256" key="12">
    <source>
        <dbReference type="SAM" id="Phobius"/>
    </source>
</evidence>
<feature type="transmembrane region" description="Helical" evidence="12">
    <location>
        <begin position="2176"/>
        <end position="2197"/>
    </location>
</feature>